<dbReference type="SUPFAM" id="SSF51556">
    <property type="entry name" value="Metallo-dependent hydrolases"/>
    <property type="match status" value="1"/>
</dbReference>
<name>A0ABR2JDJ3_9EUKA</name>
<reference evidence="3 4" key="1">
    <citation type="submission" date="2024-04" db="EMBL/GenBank/DDBJ databases">
        <title>Tritrichomonas musculus Genome.</title>
        <authorList>
            <person name="Alves-Ferreira E."/>
            <person name="Grigg M."/>
            <person name="Lorenzi H."/>
            <person name="Galac M."/>
        </authorList>
    </citation>
    <scope>NUCLEOTIDE SEQUENCE [LARGE SCALE GENOMIC DNA]</scope>
    <source>
        <strain evidence="3 4">EAF2021</strain>
    </source>
</reference>
<dbReference type="PANTHER" id="PTHR46363">
    <property type="entry name" value="DEOXYRIBONUCLEASE TATDN2-RELATED"/>
    <property type="match status" value="1"/>
</dbReference>
<protein>
    <submittedName>
        <fullName evidence="3">Deoxyribonuclease tatdn2</fullName>
    </submittedName>
</protein>
<keyword evidence="2" id="KW-0378">Hydrolase</keyword>
<dbReference type="EMBL" id="JAPFFF010000012">
    <property type="protein sequence ID" value="KAK8876013.1"/>
    <property type="molecule type" value="Genomic_DNA"/>
</dbReference>
<dbReference type="Pfam" id="PF01026">
    <property type="entry name" value="TatD_DNase"/>
    <property type="match status" value="1"/>
</dbReference>
<dbReference type="InterPro" id="IPR015991">
    <property type="entry name" value="TatD/YcfH-like"/>
</dbReference>
<dbReference type="PROSITE" id="PS01137">
    <property type="entry name" value="TATD_1"/>
    <property type="match status" value="1"/>
</dbReference>
<dbReference type="InterPro" id="IPR001130">
    <property type="entry name" value="TatD-like"/>
</dbReference>
<comment type="caution">
    <text evidence="3">The sequence shown here is derived from an EMBL/GenBank/DDBJ whole genome shotgun (WGS) entry which is preliminary data.</text>
</comment>
<sequence length="267" mass="30684">MSAPVYEYVDTHTHLDTIYEKLKKPLDWPFSEYMKTFPPGFAGCLTVFSDSFDGALNFIDQGNPLIYGALGIHPHNAIAYNDELEECLKKHLLENPRVIALGEIGLDYHYDNSPRDVQKRVFERQCRLAVELKKPIVIHTREAEQDTLEIMEKAIPKDYKVHIHCYTDTWWLAEKVLAKWTNAYFGFTGIVTFKNAKVVHEVCSKVPLNRILSETDGPFMAPIPYRGKPSNPGYVPYIIKKIGELHHVSEAEAFTVIRQNCKDFYGF</sequence>
<proteinExistence type="predicted"/>
<keyword evidence="1" id="KW-0479">Metal-binding</keyword>
<evidence type="ECO:0000313" key="3">
    <source>
        <dbReference type="EMBL" id="KAK8876013.1"/>
    </source>
</evidence>
<dbReference type="NCBIfam" id="TIGR00010">
    <property type="entry name" value="YchF/TatD family DNA exonuclease"/>
    <property type="match status" value="1"/>
</dbReference>
<dbReference type="InterPro" id="IPR032466">
    <property type="entry name" value="Metal_Hydrolase"/>
</dbReference>
<dbReference type="InterPro" id="IPR018228">
    <property type="entry name" value="DNase_TatD-rel_CS"/>
</dbReference>
<dbReference type="Gene3D" id="3.20.20.140">
    <property type="entry name" value="Metal-dependent hydrolases"/>
    <property type="match status" value="1"/>
</dbReference>
<dbReference type="CDD" id="cd01310">
    <property type="entry name" value="TatD_DNAse"/>
    <property type="match status" value="1"/>
</dbReference>
<dbReference type="PANTHER" id="PTHR46363:SF1">
    <property type="entry name" value="DEOXYRIBONUCLEASE TATDN2-RELATED"/>
    <property type="match status" value="1"/>
</dbReference>
<dbReference type="Proteomes" id="UP001470230">
    <property type="component" value="Unassembled WGS sequence"/>
</dbReference>
<evidence type="ECO:0000256" key="2">
    <source>
        <dbReference type="ARBA" id="ARBA00022801"/>
    </source>
</evidence>
<accession>A0ABR2JDJ3</accession>
<dbReference type="PIRSF" id="PIRSF005902">
    <property type="entry name" value="DNase_TatD"/>
    <property type="match status" value="1"/>
</dbReference>
<evidence type="ECO:0000256" key="1">
    <source>
        <dbReference type="ARBA" id="ARBA00022723"/>
    </source>
</evidence>
<organism evidence="3 4">
    <name type="scientific">Tritrichomonas musculus</name>
    <dbReference type="NCBI Taxonomy" id="1915356"/>
    <lineage>
        <taxon>Eukaryota</taxon>
        <taxon>Metamonada</taxon>
        <taxon>Parabasalia</taxon>
        <taxon>Tritrichomonadida</taxon>
        <taxon>Tritrichomonadidae</taxon>
        <taxon>Tritrichomonas</taxon>
    </lineage>
</organism>
<keyword evidence="4" id="KW-1185">Reference proteome</keyword>
<evidence type="ECO:0000313" key="4">
    <source>
        <dbReference type="Proteomes" id="UP001470230"/>
    </source>
</evidence>
<gene>
    <name evidence="3" type="ORF">M9Y10_006196</name>
</gene>